<gene>
    <name evidence="2" type="ORF">SDC9_151949</name>
</gene>
<sequence>MVTGVDHVEGVRIAGKRIVHTHAKDGKNLIPVNAEQFYHGFAEGGLEWMQSQGVLIETPLGEGDVRWPEYLRALRDVGYDGYLTIEREVKNGAEDIRTAVRFLSEQIAKL</sequence>
<accession>A0A645EW57</accession>
<feature type="domain" description="Xylose isomerase-like TIM barrel" evidence="1">
    <location>
        <begin position="13"/>
        <end position="105"/>
    </location>
</feature>
<comment type="caution">
    <text evidence="2">The sequence shown here is derived from an EMBL/GenBank/DDBJ whole genome shotgun (WGS) entry which is preliminary data.</text>
</comment>
<dbReference type="EMBL" id="VSSQ01050623">
    <property type="protein sequence ID" value="MPN04704.1"/>
    <property type="molecule type" value="Genomic_DNA"/>
</dbReference>
<dbReference type="Pfam" id="PF01261">
    <property type="entry name" value="AP_endonuc_2"/>
    <property type="match status" value="1"/>
</dbReference>
<evidence type="ECO:0000259" key="1">
    <source>
        <dbReference type="Pfam" id="PF01261"/>
    </source>
</evidence>
<protein>
    <recommendedName>
        <fullName evidence="1">Xylose isomerase-like TIM barrel domain-containing protein</fullName>
    </recommendedName>
</protein>
<reference evidence="2" key="1">
    <citation type="submission" date="2019-08" db="EMBL/GenBank/DDBJ databases">
        <authorList>
            <person name="Kucharzyk K."/>
            <person name="Murdoch R.W."/>
            <person name="Higgins S."/>
            <person name="Loffler F."/>
        </authorList>
    </citation>
    <scope>NUCLEOTIDE SEQUENCE</scope>
</reference>
<proteinExistence type="predicted"/>
<evidence type="ECO:0000313" key="2">
    <source>
        <dbReference type="EMBL" id="MPN04704.1"/>
    </source>
</evidence>
<organism evidence="2">
    <name type="scientific">bioreactor metagenome</name>
    <dbReference type="NCBI Taxonomy" id="1076179"/>
    <lineage>
        <taxon>unclassified sequences</taxon>
        <taxon>metagenomes</taxon>
        <taxon>ecological metagenomes</taxon>
    </lineage>
</organism>
<dbReference type="AlphaFoldDB" id="A0A645EW57"/>
<dbReference type="InterPro" id="IPR036237">
    <property type="entry name" value="Xyl_isomerase-like_sf"/>
</dbReference>
<dbReference type="Gene3D" id="3.20.20.150">
    <property type="entry name" value="Divalent-metal-dependent TIM barrel enzymes"/>
    <property type="match status" value="1"/>
</dbReference>
<name>A0A645EW57_9ZZZZ</name>
<dbReference type="SUPFAM" id="SSF51658">
    <property type="entry name" value="Xylose isomerase-like"/>
    <property type="match status" value="1"/>
</dbReference>
<dbReference type="InterPro" id="IPR013022">
    <property type="entry name" value="Xyl_isomerase-like_TIM-brl"/>
</dbReference>